<dbReference type="RefSeq" id="WP_013896048.1">
    <property type="nucleotide sequence ID" value="NC_015675.1"/>
</dbReference>
<accession>F7Y1B8</accession>
<dbReference type="AlphaFoldDB" id="F7Y1B8"/>
<dbReference type="Proteomes" id="UP000001623">
    <property type="component" value="Chromosome"/>
</dbReference>
<organism evidence="1 2">
    <name type="scientific">Mesorhizobium opportunistum (strain LMG 24607 / HAMBI 3007 / WSM2075)</name>
    <dbReference type="NCBI Taxonomy" id="536019"/>
    <lineage>
        <taxon>Bacteria</taxon>
        <taxon>Pseudomonadati</taxon>
        <taxon>Pseudomonadota</taxon>
        <taxon>Alphaproteobacteria</taxon>
        <taxon>Hyphomicrobiales</taxon>
        <taxon>Phyllobacteriaceae</taxon>
        <taxon>Mesorhizobium</taxon>
    </lineage>
</organism>
<reference evidence="1 2" key="1">
    <citation type="submission" date="2010-10" db="EMBL/GenBank/DDBJ databases">
        <title>Complete sequence of Mesorhizobium opportunistum WSM2075.</title>
        <authorList>
            <consortium name="US DOE Joint Genome Institute"/>
            <person name="Lucas S."/>
            <person name="Copeland A."/>
            <person name="Lapidus A."/>
            <person name="Cheng J.-F."/>
            <person name="Bruce D."/>
            <person name="Goodwin L."/>
            <person name="Pitluck S."/>
            <person name="Chertkov O."/>
            <person name="Misra M."/>
            <person name="Detter J.C."/>
            <person name="Han C."/>
            <person name="Tapia R."/>
            <person name="Land M."/>
            <person name="Hauser L."/>
            <person name="Kyrpides N."/>
            <person name="Ovchinnikova G."/>
            <person name="Mavrommatis K.M."/>
            <person name="Tiwari R.P."/>
            <person name="Howieson J.G."/>
            <person name="O'Hara G.W."/>
            <person name="Nandasena K.G."/>
            <person name="Woyke T."/>
        </authorList>
    </citation>
    <scope>NUCLEOTIDE SEQUENCE [LARGE SCALE GENOMIC DNA]</scope>
    <source>
        <strain evidence="2">LMG 24607 / HAMBI 3007 / WSM2075</strain>
    </source>
</reference>
<proteinExistence type="predicted"/>
<dbReference type="KEGG" id="mop:Mesop_4983"/>
<name>F7Y1B8_MESOW</name>
<gene>
    <name evidence="1" type="ordered locus">Mesop_4983</name>
</gene>
<protein>
    <submittedName>
        <fullName evidence="1">Uncharacterized protein</fullName>
    </submittedName>
</protein>
<evidence type="ECO:0000313" key="2">
    <source>
        <dbReference type="Proteomes" id="UP000001623"/>
    </source>
</evidence>
<dbReference type="EMBL" id="CP002279">
    <property type="protein sequence ID" value="AEH89403.1"/>
    <property type="molecule type" value="Genomic_DNA"/>
</dbReference>
<dbReference type="eggNOG" id="ENOG503136A">
    <property type="taxonomic scope" value="Bacteria"/>
</dbReference>
<evidence type="ECO:0000313" key="1">
    <source>
        <dbReference type="EMBL" id="AEH89403.1"/>
    </source>
</evidence>
<dbReference type="HOGENOM" id="CLU_118103_0_0_5"/>
<sequence>METFHLRVFQRQVLDQCKFLLTAANEINAGLASHNIDHVLYAVQNLLNAGANISKMLWGQKGKLANQRERLRQSIGIADDSPLRDVNMRNNFEHMDERIDRWWAESKSHNHADKIIGPKNSAIVGMEPTDMFRMFDPQTTDVIFWGEEFNIQALVTEAQRILPLLQAEAHKPHWDEPGR</sequence>